<keyword evidence="1" id="KW-0574">Periplasm</keyword>
<proteinExistence type="inferred from homology"/>
<comment type="similarity">
    <text evidence="1">Belongs to the FlgA family.</text>
</comment>
<dbReference type="EMBL" id="CP039691">
    <property type="protein sequence ID" value="QCI98685.1"/>
    <property type="molecule type" value="Genomic_DNA"/>
</dbReference>
<dbReference type="Gene3D" id="2.30.30.760">
    <property type="match status" value="1"/>
</dbReference>
<dbReference type="PANTHER" id="PTHR36307">
    <property type="entry name" value="FLAGELLA BASAL BODY P-RING FORMATION PROTEIN FLGA"/>
    <property type="match status" value="1"/>
</dbReference>
<dbReference type="GO" id="GO:0042597">
    <property type="term" value="C:periplasmic space"/>
    <property type="evidence" value="ECO:0007669"/>
    <property type="project" value="UniProtKB-SubCell"/>
</dbReference>
<name>A0A4D7DNR3_9HYPH</name>
<reference evidence="4 6" key="2">
    <citation type="submission" date="2021-03" db="EMBL/GenBank/DDBJ databases">
        <title>Rapid diversification of plasmids in a genus of pathogenic and nitrogen fixing bacteria.</title>
        <authorList>
            <person name="Weisberg A.J."/>
            <person name="Miller M."/>
            <person name="Ream W."/>
            <person name="Grunwald N.J."/>
            <person name="Chang J.H."/>
        </authorList>
    </citation>
    <scope>NUCLEOTIDE SEQUENCE [LARGE SCALE GENOMIC DNA]</scope>
    <source>
        <strain evidence="4 6">AF3.44</strain>
    </source>
</reference>
<evidence type="ECO:0000313" key="6">
    <source>
        <dbReference type="Proteomes" id="UP000826513"/>
    </source>
</evidence>
<protein>
    <recommendedName>
        <fullName evidence="1">Flagella basal body P-ring formation protein FlgA</fullName>
    </recommendedName>
</protein>
<evidence type="ECO:0000313" key="5">
    <source>
        <dbReference type="Proteomes" id="UP000298545"/>
    </source>
</evidence>
<dbReference type="Proteomes" id="UP000298545">
    <property type="component" value="Chromosome circular"/>
</dbReference>
<keyword evidence="6" id="KW-1185">Reference proteome</keyword>
<comment type="subcellular location">
    <subcellularLocation>
        <location evidence="1">Periplasm</location>
    </subcellularLocation>
</comment>
<organism evidence="3 5">
    <name type="scientific">Agrobacterium larrymoorei</name>
    <dbReference type="NCBI Taxonomy" id="160699"/>
    <lineage>
        <taxon>Bacteria</taxon>
        <taxon>Pseudomonadati</taxon>
        <taxon>Pseudomonadota</taxon>
        <taxon>Alphaproteobacteria</taxon>
        <taxon>Hyphomicrobiales</taxon>
        <taxon>Rhizobiaceae</taxon>
        <taxon>Rhizobium/Agrobacterium group</taxon>
        <taxon>Agrobacterium</taxon>
    </lineage>
</organism>
<dbReference type="RefSeq" id="WP_027673822.1">
    <property type="nucleotide sequence ID" value="NZ_CP039691.1"/>
</dbReference>
<dbReference type="InterPro" id="IPR039246">
    <property type="entry name" value="Flagellar_FlgA"/>
</dbReference>
<feature type="domain" description="Flagella basal body P-ring formation protein FlgA SAF" evidence="2">
    <location>
        <begin position="39"/>
        <end position="159"/>
    </location>
</feature>
<dbReference type="Proteomes" id="UP000826513">
    <property type="component" value="Chromosome 1"/>
</dbReference>
<dbReference type="InterPro" id="IPR017585">
    <property type="entry name" value="SAF_FlgA"/>
</dbReference>
<gene>
    <name evidence="3" type="primary">flgA</name>
    <name evidence="3" type="ORF">CFBP5473_12735</name>
    <name evidence="4" type="ORF">J5285_07000</name>
</gene>
<evidence type="ECO:0000256" key="1">
    <source>
        <dbReference type="RuleBase" id="RU362063"/>
    </source>
</evidence>
<dbReference type="EMBL" id="CP072167">
    <property type="protein sequence ID" value="QYA05849.1"/>
    <property type="molecule type" value="Genomic_DNA"/>
</dbReference>
<dbReference type="STRING" id="1367849.GCA_000518585_00943"/>
<dbReference type="GO" id="GO:0044780">
    <property type="term" value="P:bacterial-type flagellum assembly"/>
    <property type="evidence" value="ECO:0007669"/>
    <property type="project" value="InterPro"/>
</dbReference>
<accession>A0A4D7DNR3</accession>
<dbReference type="KEGG" id="alf:CFBP5473_12735"/>
<keyword evidence="3" id="KW-0969">Cilium</keyword>
<comment type="function">
    <text evidence="1">Involved in the assembly process of the P-ring formation. It may associate with FlgF on the rod constituting a structure essential for the P-ring assembly or may act as a modulator protein for the P-ring assembly.</text>
</comment>
<dbReference type="OrthoDB" id="8448733at2"/>
<dbReference type="CDD" id="cd11614">
    <property type="entry name" value="SAF_CpaB_FlgA_like"/>
    <property type="match status" value="1"/>
</dbReference>
<evidence type="ECO:0000259" key="2">
    <source>
        <dbReference type="Pfam" id="PF13144"/>
    </source>
</evidence>
<evidence type="ECO:0000313" key="4">
    <source>
        <dbReference type="EMBL" id="QYA05849.1"/>
    </source>
</evidence>
<dbReference type="NCBIfam" id="TIGR03170">
    <property type="entry name" value="flgA_cterm"/>
    <property type="match status" value="1"/>
</dbReference>
<keyword evidence="3" id="KW-0282">Flagellum</keyword>
<sequence length="162" mass="16999">MKFRPKITPVQGRKAVFALAVAVAVFAPSMAISGERIAIVPTATIFPGEVISRGKLTEVPVTNPNIAPGYTEAMADVVGKVSKKTLIAGRTIPLGELRDPFAVERGANVRITYTKGGMNLSASGTAIEDAMSGEVVRVRNRDTGVTISGTAMKDGSVEVLEQ</sequence>
<evidence type="ECO:0000313" key="3">
    <source>
        <dbReference type="EMBL" id="QCI98685.1"/>
    </source>
</evidence>
<dbReference type="Pfam" id="PF13144">
    <property type="entry name" value="ChapFlgA"/>
    <property type="match status" value="1"/>
</dbReference>
<reference evidence="3 5" key="1">
    <citation type="submission" date="2019-04" db="EMBL/GenBank/DDBJ databases">
        <title>Complete genome sequence of Agrobacterium larrymoorei CFBP5473.</title>
        <authorList>
            <person name="Haryono M."/>
            <person name="Chou L."/>
            <person name="Lin Y.-C."/>
            <person name="Lai E.-M."/>
            <person name="Kuo C.-H."/>
        </authorList>
    </citation>
    <scope>NUCLEOTIDE SEQUENCE [LARGE SCALE GENOMIC DNA]</scope>
    <source>
        <strain evidence="3 5">CFBP5473</strain>
    </source>
</reference>
<keyword evidence="1" id="KW-1005">Bacterial flagellum biogenesis</keyword>
<dbReference type="AlphaFoldDB" id="A0A4D7DNR3"/>
<keyword evidence="3" id="KW-0966">Cell projection</keyword>
<dbReference type="PANTHER" id="PTHR36307:SF1">
    <property type="entry name" value="FLAGELLA BASAL BODY P-RING FORMATION PROTEIN FLGA"/>
    <property type="match status" value="1"/>
</dbReference>